<feature type="region of interest" description="Disordered" evidence="2">
    <location>
        <begin position="1897"/>
        <end position="1920"/>
    </location>
</feature>
<feature type="region of interest" description="Disordered" evidence="2">
    <location>
        <begin position="687"/>
        <end position="709"/>
    </location>
</feature>
<reference evidence="4 5" key="1">
    <citation type="submission" date="2024-05" db="EMBL/GenBank/DDBJ databases">
        <title>Genetic variation in Jamaican populations of the coffee berry borer (Hypothenemus hampei).</title>
        <authorList>
            <person name="Errbii M."/>
            <person name="Myrie A."/>
        </authorList>
    </citation>
    <scope>NUCLEOTIDE SEQUENCE [LARGE SCALE GENOMIC DNA]</scope>
    <source>
        <strain evidence="4">JA-Hopewell-2020-01-JO</strain>
        <tissue evidence="4">Whole body</tissue>
    </source>
</reference>
<dbReference type="SUPFAM" id="SSF47391">
    <property type="entry name" value="Dimerization-anchoring domain of cAMP-dependent PK regulatory subunit"/>
    <property type="match status" value="1"/>
</dbReference>
<feature type="compositionally biased region" description="Polar residues" evidence="2">
    <location>
        <begin position="700"/>
        <end position="709"/>
    </location>
</feature>
<feature type="coiled-coil region" evidence="1">
    <location>
        <begin position="776"/>
        <end position="819"/>
    </location>
</feature>
<sequence length="2173" mass="244548">MKSSRIKTDSGSFEMIVKRVSVPVGLEELMEGLTKEVLLKKPKDLCVFAAEYFSRLILLREQNPKAYPSIRTVQSVIKQKPIDQKSADKRLTRQYSIRSRQKAKKEELAKDKEDSARSLKNKTPISDRKNPIKRATSLQRSRQTKTVVRQNSFDTIRNGKSEEKSSESSSKSSASRNVSSIKPTSSEKSNEFEKPNKNNIHLMKDRKREKIATDNVVSMTMEPMNGSEEVLIVSINENPKEIESVQSEVIEATAPEERKQFFRSNEELVLEKIHEINADTFPRDLLHTFLTNEQHHVFKFKEHPNTATTKISSLHDVKMASLDNTEDTSSSKSLQLIIVENDLSETKDETEDIVSLTEDVRTSRIEDDTKDKESVTISTIEDENTVGFNKENTFIKDYEETVVSTKRFLENEQQNFFVHMKKSTLKNIKQHSVSHCSEFQGTKPVVQRTKSVEAIKTEHQQVPKHTLFASGNKQTELGKSVGKSSNGKNDALIAKANLENISNTGQLQVEEDIEKKIIEIETGKNSKTETKPHIDVESKEIIKNDSNPPKVDFEIEEIKKLSEEKNVDVEGYLKTSPLNEVEPKDIRKKSVESTKGVTELEINGNQHDALITKKNLKDGSGVDQLNVEQDVKKKITEVETGMNSKTEIKSHIKAESKQKIPLELEENKKSNQEKVVGVANNLKSSKNSLELKDTGKKSVESTNDVTEPDINKNQHNALIAKKTLKDVSHIDQLKVEQDVEKQMIEVETEMDSKIETKSHINAESIQKIPLEVEEHKKLNEKKVVGVANNLNKLENELELKATEKKNVESTNDVTDLEINENQPDALITKNNLKDVSSVYQLKVEEDVGNKIAKVKTDMNSKPETKTDINAESKEKVLLGVEENKKSNEEKVIDVSNNSKKSENELELKDTEKKSVELTNDITESEINKNQNDALIAKENMKRNSSMDQLKVEEDVGNKMAEVKTDMNSKSKAKTDINADPRQKVLLEVEKNNKINEEKTVGVANNFEKSENELNLKETAKKTVKSTNDVTESDINKNQNDALIAKENLKDVSSVDQLKVEKDVGNKIEVKTDMNSKPETKIDINAESKQKGHLKFEKNNKLNEKKVVADAKNIKKSENELKLKNTTENSVESTNEPVEFGMNKNQTKFVNNLLEEPTHAVTAEHASKNKVQSSKNTVQLKEPEKSVFKATNDAAEIEAKIQTKADIVDQSSEVQPTNIESKEKYMEKAKLDVQPSRPSTKVDELIMKAADDPEIVVSKTNEKFVNGVKPTTKVLQIENGLKIAGGSLDSVTKYVKKYENVKDGSENKNALEPTLKAVESETNLKIENKSIEKVVDRENKNNAAANVTGEDIKSMVKSNANDNDGNKICNEGVEIGTETLKLVDGIDKHRSTVETHSEEMTAPEKDSKFNDNNEQSMRSNQPVLKTEVIDTTAVESERAAIKIQSIWKGFIVRKLLKQTKRQQEAIVRIQSVVRGYLDRLKYSKLKKENALKMDSAKKVSEGENQLKEDSNKMTIVLDKNIQNLDTSVKEENLSNAPNNEVTFCGTKETESKSDNDKNRNKIHKKLSTVEADKISDIDDLDKEKNLYPKEVIIAKQQKEELLSKSLEVPVPESQSPTVTLSNKQNATEIENKTKSTEKDLASENGQSFSDFSKEHIADDPYHNRNKRDTNNHESTHLETKQILEINNEMEQNKKSADDVTVTIADSIEQTGRMSRHVTEKDLIQNKEECKDIVSGTNAKIVHKINEPKKSKDTRNDSESISKESNLHDHVVDNQRLNEENKPELSIDKIDNQHKIENKISEAMNVKIGASMADMNSKKDEVTDGTFIKPESIETESQMKISQPKVKDSDKETNKTEVEIFSKTSPIIEEIVPNKVNIPLTNEVVEKSTLVENKNYLSGNGLKEEETPKEPKSNLNEEKVSTVPVKTDFKQSDIKHEIPVTEQSDRIDTPLIEEITDKNNNNPTKEETDFEKDVRSSIEEVIKQTKALDAKPNDSSEELTSSVDSTDSVVTIIANPSSKSALENHVELLDQVQNSLLDQLSGKISKNQFNEVVDKIDLGPEPVPDVMEFLYDFEPEIRPTVASRELPDIAEEIDEASEIVIGNDKIDVVYSSDDGRLKHTSEFHDTVVVPLAQGTNVTITNKASKSQPIDVREEVDDAAPHGPPGQVFVIIVSEF</sequence>
<feature type="compositionally biased region" description="Basic and acidic residues" evidence="2">
    <location>
        <begin position="157"/>
        <end position="166"/>
    </location>
</feature>
<comment type="caution">
    <text evidence="4">The sequence shown here is derived from an EMBL/GenBank/DDBJ whole genome shotgun (WGS) entry which is preliminary data.</text>
</comment>
<proteinExistence type="predicted"/>
<evidence type="ECO:0000259" key="3">
    <source>
        <dbReference type="SMART" id="SM00394"/>
    </source>
</evidence>
<dbReference type="Gene3D" id="1.20.5.190">
    <property type="match status" value="1"/>
</dbReference>
<feature type="compositionally biased region" description="Basic and acidic residues" evidence="2">
    <location>
        <begin position="1628"/>
        <end position="1640"/>
    </location>
</feature>
<dbReference type="Pfam" id="PF02197">
    <property type="entry name" value="RIIa"/>
    <property type="match status" value="1"/>
</dbReference>
<gene>
    <name evidence="4" type="ORF">ABEB36_006524</name>
</gene>
<feature type="compositionally biased region" description="Polar residues" evidence="2">
    <location>
        <begin position="1611"/>
        <end position="1627"/>
    </location>
</feature>
<dbReference type="CDD" id="cd23767">
    <property type="entry name" value="IQCD"/>
    <property type="match status" value="1"/>
</dbReference>
<dbReference type="SMART" id="SM00015">
    <property type="entry name" value="IQ"/>
    <property type="match status" value="2"/>
</dbReference>
<dbReference type="PANTHER" id="PTHR10699">
    <property type="entry name" value="NEUROMODULIN"/>
    <property type="match status" value="1"/>
</dbReference>
<keyword evidence="5" id="KW-1185">Reference proteome</keyword>
<dbReference type="CDD" id="cd12084">
    <property type="entry name" value="DD_RII_PKA-like"/>
    <property type="match status" value="1"/>
</dbReference>
<dbReference type="InterPro" id="IPR027417">
    <property type="entry name" value="P-loop_NTPase"/>
</dbReference>
<name>A0ABD1ERA8_HYPHA</name>
<feature type="compositionally biased region" description="Polar residues" evidence="2">
    <location>
        <begin position="174"/>
        <end position="187"/>
    </location>
</feature>
<feature type="region of interest" description="Disordered" evidence="2">
    <location>
        <begin position="1162"/>
        <end position="1184"/>
    </location>
</feature>
<feature type="region of interest" description="Disordered" evidence="2">
    <location>
        <begin position="1605"/>
        <end position="1675"/>
    </location>
</feature>
<feature type="region of interest" description="Disordered" evidence="2">
    <location>
        <begin position="1391"/>
        <end position="1419"/>
    </location>
</feature>
<feature type="compositionally biased region" description="Polar residues" evidence="2">
    <location>
        <begin position="1168"/>
        <end position="1178"/>
    </location>
</feature>
<dbReference type="SUPFAM" id="SSF52540">
    <property type="entry name" value="P-loop containing nucleoside triphosphate hydrolases"/>
    <property type="match status" value="1"/>
</dbReference>
<keyword evidence="1" id="KW-0175">Coiled coil</keyword>
<dbReference type="Proteomes" id="UP001566132">
    <property type="component" value="Unassembled WGS sequence"/>
</dbReference>
<feature type="compositionally biased region" description="Basic and acidic residues" evidence="2">
    <location>
        <begin position="689"/>
        <end position="699"/>
    </location>
</feature>
<dbReference type="PANTHER" id="PTHR10699:SF11">
    <property type="entry name" value="IGLOO, ISOFORM A"/>
    <property type="match status" value="1"/>
</dbReference>
<feature type="compositionally biased region" description="Basic and acidic residues" evidence="2">
    <location>
        <begin position="1742"/>
        <end position="1778"/>
    </location>
</feature>
<feature type="region of interest" description="Disordered" evidence="2">
    <location>
        <begin position="1535"/>
        <end position="1558"/>
    </location>
</feature>
<evidence type="ECO:0000313" key="4">
    <source>
        <dbReference type="EMBL" id="KAL1501140.1"/>
    </source>
</evidence>
<feature type="compositionally biased region" description="Basic and acidic residues" evidence="2">
    <location>
        <begin position="899"/>
        <end position="911"/>
    </location>
</feature>
<dbReference type="EMBL" id="JBDJPC010000005">
    <property type="protein sequence ID" value="KAL1501140.1"/>
    <property type="molecule type" value="Genomic_DNA"/>
</dbReference>
<dbReference type="PROSITE" id="PS50096">
    <property type="entry name" value="IQ"/>
    <property type="match status" value="2"/>
</dbReference>
<feature type="region of interest" description="Disordered" evidence="2">
    <location>
        <begin position="888"/>
        <end position="911"/>
    </location>
</feature>
<feature type="compositionally biased region" description="Basic and acidic residues" evidence="2">
    <location>
        <begin position="104"/>
        <end position="117"/>
    </location>
</feature>
<evidence type="ECO:0000313" key="5">
    <source>
        <dbReference type="Proteomes" id="UP001566132"/>
    </source>
</evidence>
<dbReference type="SMART" id="SM00394">
    <property type="entry name" value="RIIa"/>
    <property type="match status" value="1"/>
</dbReference>
<dbReference type="InterPro" id="IPR003117">
    <property type="entry name" value="cAMP_dep_PK_reg_su_I/II_a/b"/>
</dbReference>
<organism evidence="4 5">
    <name type="scientific">Hypothenemus hampei</name>
    <name type="common">Coffee berry borer</name>
    <dbReference type="NCBI Taxonomy" id="57062"/>
    <lineage>
        <taxon>Eukaryota</taxon>
        <taxon>Metazoa</taxon>
        <taxon>Ecdysozoa</taxon>
        <taxon>Arthropoda</taxon>
        <taxon>Hexapoda</taxon>
        <taxon>Insecta</taxon>
        <taxon>Pterygota</taxon>
        <taxon>Neoptera</taxon>
        <taxon>Endopterygota</taxon>
        <taxon>Coleoptera</taxon>
        <taxon>Polyphaga</taxon>
        <taxon>Cucujiformia</taxon>
        <taxon>Curculionidae</taxon>
        <taxon>Scolytinae</taxon>
        <taxon>Hypothenemus</taxon>
    </lineage>
</organism>
<feature type="compositionally biased region" description="Basic and acidic residues" evidence="2">
    <location>
        <begin position="1391"/>
        <end position="1410"/>
    </location>
</feature>
<protein>
    <recommendedName>
        <fullName evidence="3">RIIa domain-containing protein</fullName>
    </recommendedName>
</protein>
<dbReference type="InterPro" id="IPR000048">
    <property type="entry name" value="IQ_motif_EF-hand-BS"/>
</dbReference>
<feature type="compositionally biased region" description="Basic and acidic residues" evidence="2">
    <location>
        <begin position="188"/>
        <end position="209"/>
    </location>
</feature>
<dbReference type="Gene3D" id="1.20.890.10">
    <property type="entry name" value="cAMP-dependent protein kinase regulatory subunit, dimerization-anchoring domain"/>
    <property type="match status" value="1"/>
</dbReference>
<feature type="region of interest" description="Disordered" evidence="2">
    <location>
        <begin position="1741"/>
        <end position="1778"/>
    </location>
</feature>
<feature type="region of interest" description="Disordered" evidence="2">
    <location>
        <begin position="84"/>
        <end position="209"/>
    </location>
</feature>
<feature type="domain" description="RIIa" evidence="3">
    <location>
        <begin position="24"/>
        <end position="61"/>
    </location>
</feature>
<accession>A0ABD1ERA8</accession>
<feature type="compositionally biased region" description="Basic and acidic residues" evidence="2">
    <location>
        <begin position="1650"/>
        <end position="1675"/>
    </location>
</feature>
<feature type="compositionally biased region" description="Basic and acidic residues" evidence="2">
    <location>
        <begin position="1900"/>
        <end position="1918"/>
    </location>
</feature>
<feature type="compositionally biased region" description="Polar residues" evidence="2">
    <location>
        <begin position="136"/>
        <end position="155"/>
    </location>
</feature>
<dbReference type="Pfam" id="PF00612">
    <property type="entry name" value="IQ"/>
    <property type="match status" value="2"/>
</dbReference>
<evidence type="ECO:0000256" key="2">
    <source>
        <dbReference type="SAM" id="MobiDB-lite"/>
    </source>
</evidence>
<evidence type="ECO:0000256" key="1">
    <source>
        <dbReference type="SAM" id="Coils"/>
    </source>
</evidence>
<feature type="compositionally biased region" description="Basic and acidic residues" evidence="2">
    <location>
        <begin position="1546"/>
        <end position="1558"/>
    </location>
</feature>